<feature type="region of interest" description="Disordered" evidence="1">
    <location>
        <begin position="22"/>
        <end position="43"/>
    </location>
</feature>
<accession>A0A5C4TDB3</accession>
<dbReference type="AlphaFoldDB" id="A0A5C4TDB3"/>
<protein>
    <submittedName>
        <fullName evidence="2">Uncharacterized protein</fullName>
    </submittedName>
</protein>
<dbReference type="InterPro" id="IPR006530">
    <property type="entry name" value="YD"/>
</dbReference>
<dbReference type="EMBL" id="VDCQ01000007">
    <property type="protein sequence ID" value="TNJ67063.1"/>
    <property type="molecule type" value="Genomic_DNA"/>
</dbReference>
<name>A0A5C4TDB3_9BACL</name>
<sequence>MKDISGLQHSTLSHPCWAQERVGCDSHGRRSSRNDTRRRVFNH</sequence>
<keyword evidence="3" id="KW-1185">Reference proteome</keyword>
<evidence type="ECO:0000313" key="2">
    <source>
        <dbReference type="EMBL" id="TNJ67063.1"/>
    </source>
</evidence>
<organism evidence="2 3">
    <name type="scientific">Paenibacillus hemerocallicola</name>
    <dbReference type="NCBI Taxonomy" id="1172614"/>
    <lineage>
        <taxon>Bacteria</taxon>
        <taxon>Bacillati</taxon>
        <taxon>Bacillota</taxon>
        <taxon>Bacilli</taxon>
        <taxon>Bacillales</taxon>
        <taxon>Paenibacillaceae</taxon>
        <taxon>Paenibacillus</taxon>
    </lineage>
</organism>
<proteinExistence type="predicted"/>
<evidence type="ECO:0000313" key="3">
    <source>
        <dbReference type="Proteomes" id="UP000307943"/>
    </source>
</evidence>
<dbReference type="Proteomes" id="UP000307943">
    <property type="component" value="Unassembled WGS sequence"/>
</dbReference>
<dbReference type="NCBIfam" id="TIGR01643">
    <property type="entry name" value="YD_repeat_2x"/>
    <property type="match status" value="1"/>
</dbReference>
<gene>
    <name evidence="2" type="ORF">FE784_07255</name>
</gene>
<comment type="caution">
    <text evidence="2">The sequence shown here is derived from an EMBL/GenBank/DDBJ whole genome shotgun (WGS) entry which is preliminary data.</text>
</comment>
<reference evidence="2 3" key="1">
    <citation type="submission" date="2019-05" db="EMBL/GenBank/DDBJ databases">
        <title>We sequenced the genome of Paenibacillus hemerocallicola KCTC 33185 for further insight into its adaptation and study the phylogeny of Paenibacillus.</title>
        <authorList>
            <person name="Narsing Rao M.P."/>
        </authorList>
    </citation>
    <scope>NUCLEOTIDE SEQUENCE [LARGE SCALE GENOMIC DNA]</scope>
    <source>
        <strain evidence="2 3">KCTC 33185</strain>
    </source>
</reference>
<evidence type="ECO:0000256" key="1">
    <source>
        <dbReference type="SAM" id="MobiDB-lite"/>
    </source>
</evidence>